<name>A0A917WV15_9ACTN</name>
<organism evidence="2 3">
    <name type="scientific">Dactylosporangium sucinum</name>
    <dbReference type="NCBI Taxonomy" id="1424081"/>
    <lineage>
        <taxon>Bacteria</taxon>
        <taxon>Bacillati</taxon>
        <taxon>Actinomycetota</taxon>
        <taxon>Actinomycetes</taxon>
        <taxon>Micromonosporales</taxon>
        <taxon>Micromonosporaceae</taxon>
        <taxon>Dactylosporangium</taxon>
    </lineage>
</organism>
<reference evidence="2" key="1">
    <citation type="journal article" date="2014" name="Int. J. Syst. Evol. Microbiol.">
        <title>Complete genome sequence of Corynebacterium casei LMG S-19264T (=DSM 44701T), isolated from a smear-ripened cheese.</title>
        <authorList>
            <consortium name="US DOE Joint Genome Institute (JGI-PGF)"/>
            <person name="Walter F."/>
            <person name="Albersmeier A."/>
            <person name="Kalinowski J."/>
            <person name="Ruckert C."/>
        </authorList>
    </citation>
    <scope>NUCLEOTIDE SEQUENCE</scope>
    <source>
        <strain evidence="2">JCM 19831</strain>
    </source>
</reference>
<sequence length="513" mass="55027">MSVAKDYLDAIVRRAREGTDPEGFEIDWGDKPRHAKFYPGADGFALPGPSAEPDPTAGVVTIPVLGDLLFHSYAQLGRRLTIDASGQSLRPRYEVAKWGRGTASGGGIYPVSVYWATGARGAAVPGLYHYFPLQHAMRQLIAGDVTAEIAAALGEPSTADQYLVLGIKFWQSAFKYNTFSYHATGFDVGTILHTWRMLGTAHGVTLTPSLWFDEPRLSRLLNIRPEQEGVFAVVPLDPSRRGPATADGHRPRVRGRDQERSRRVLTFDTVTRLHEATVAGCAERPGPEAVKSAQVAPRPDLEEVPLPAPAPAIRDVRQALRARVTSFGRFEAHWTFTGAQLAAVLSAGAAAAAGFGCDVLPAGEALTLVQQYVFVNHVQGVDPGLYEYDPSGGALRLIRRGLPGLFLQANYTMGNYSLEQAAAVIVPAVRVPALLDALGDRGYRLATAVTGAVTQACYTASAAIGTGCGVALALDAVGYVEELGLQASDEIPLLLMMVGHQRRPAATYRFDLI</sequence>
<dbReference type="InterPro" id="IPR052544">
    <property type="entry name" value="Bacteriocin_Proc_Enz"/>
</dbReference>
<dbReference type="EMBL" id="BMPI01000018">
    <property type="protein sequence ID" value="GGM34945.1"/>
    <property type="molecule type" value="Genomic_DNA"/>
</dbReference>
<feature type="compositionally biased region" description="Basic and acidic residues" evidence="1">
    <location>
        <begin position="247"/>
        <end position="260"/>
    </location>
</feature>
<keyword evidence="3" id="KW-1185">Reference proteome</keyword>
<comment type="caution">
    <text evidence="2">The sequence shown here is derived from an EMBL/GenBank/DDBJ whole genome shotgun (WGS) entry which is preliminary data.</text>
</comment>
<dbReference type="InterPro" id="IPR000415">
    <property type="entry name" value="Nitroreductase-like"/>
</dbReference>
<accession>A0A917WV15</accession>
<dbReference type="PANTHER" id="PTHR43745:SF2">
    <property type="entry name" value="NITROREDUCTASE MJ1384-RELATED"/>
    <property type="match status" value="1"/>
</dbReference>
<dbReference type="PANTHER" id="PTHR43745">
    <property type="entry name" value="NITROREDUCTASE MJ1384-RELATED"/>
    <property type="match status" value="1"/>
</dbReference>
<proteinExistence type="predicted"/>
<evidence type="ECO:0008006" key="4">
    <source>
        <dbReference type="Google" id="ProtNLM"/>
    </source>
</evidence>
<dbReference type="GO" id="GO:0016491">
    <property type="term" value="F:oxidoreductase activity"/>
    <property type="evidence" value="ECO:0007669"/>
    <property type="project" value="InterPro"/>
</dbReference>
<evidence type="ECO:0000313" key="3">
    <source>
        <dbReference type="Proteomes" id="UP000642070"/>
    </source>
</evidence>
<protein>
    <recommendedName>
        <fullName evidence="4">Nitroreductase</fullName>
    </recommendedName>
</protein>
<dbReference type="Proteomes" id="UP000642070">
    <property type="component" value="Unassembled WGS sequence"/>
</dbReference>
<evidence type="ECO:0000256" key="1">
    <source>
        <dbReference type="SAM" id="MobiDB-lite"/>
    </source>
</evidence>
<dbReference type="Gene3D" id="3.40.109.10">
    <property type="entry name" value="NADH Oxidase"/>
    <property type="match status" value="2"/>
</dbReference>
<dbReference type="RefSeq" id="WP_190251441.1">
    <property type="nucleotide sequence ID" value="NZ_BMPI01000018.1"/>
</dbReference>
<evidence type="ECO:0000313" key="2">
    <source>
        <dbReference type="EMBL" id="GGM34945.1"/>
    </source>
</evidence>
<feature type="region of interest" description="Disordered" evidence="1">
    <location>
        <begin position="236"/>
        <end position="260"/>
    </location>
</feature>
<dbReference type="AlphaFoldDB" id="A0A917WV15"/>
<gene>
    <name evidence="2" type="ORF">GCM10007977_040550</name>
</gene>
<reference evidence="2" key="2">
    <citation type="submission" date="2020-09" db="EMBL/GenBank/DDBJ databases">
        <authorList>
            <person name="Sun Q."/>
            <person name="Ohkuma M."/>
        </authorList>
    </citation>
    <scope>NUCLEOTIDE SEQUENCE</scope>
    <source>
        <strain evidence="2">JCM 19831</strain>
    </source>
</reference>